<evidence type="ECO:0000313" key="2">
    <source>
        <dbReference type="EMBL" id="MDW0110248.1"/>
    </source>
</evidence>
<comment type="caution">
    <text evidence="2">The sequence shown here is derived from an EMBL/GenBank/DDBJ whole genome shotgun (WGS) entry which is preliminary data.</text>
</comment>
<dbReference type="Gene3D" id="3.40.630.30">
    <property type="match status" value="1"/>
</dbReference>
<proteinExistence type="predicted"/>
<dbReference type="InterPro" id="IPR016181">
    <property type="entry name" value="Acyl_CoA_acyltransferase"/>
</dbReference>
<name>A0ABU4FZV3_9BACL</name>
<evidence type="ECO:0000259" key="1">
    <source>
        <dbReference type="PROSITE" id="PS51186"/>
    </source>
</evidence>
<protein>
    <submittedName>
        <fullName evidence="2">GNAT family N-acetyltransferase</fullName>
    </submittedName>
</protein>
<accession>A0ABU4FZV3</accession>
<feature type="domain" description="N-acetyltransferase" evidence="1">
    <location>
        <begin position="12"/>
        <end position="178"/>
    </location>
</feature>
<keyword evidence="3" id="KW-1185">Reference proteome</keyword>
<dbReference type="RefSeq" id="WP_317935802.1">
    <property type="nucleotide sequence ID" value="NZ_JAUBDH010000005.1"/>
</dbReference>
<gene>
    <name evidence="2" type="ORF">QT716_09400</name>
</gene>
<organism evidence="2 3">
    <name type="scientific">Sporosarcina aquimarina</name>
    <dbReference type="NCBI Taxonomy" id="114975"/>
    <lineage>
        <taxon>Bacteria</taxon>
        <taxon>Bacillati</taxon>
        <taxon>Bacillota</taxon>
        <taxon>Bacilli</taxon>
        <taxon>Bacillales</taxon>
        <taxon>Caryophanaceae</taxon>
        <taxon>Sporosarcina</taxon>
    </lineage>
</organism>
<dbReference type="EMBL" id="JAUBDH010000005">
    <property type="protein sequence ID" value="MDW0110248.1"/>
    <property type="molecule type" value="Genomic_DNA"/>
</dbReference>
<evidence type="ECO:0000313" key="3">
    <source>
        <dbReference type="Proteomes" id="UP001280629"/>
    </source>
</evidence>
<dbReference type="InterPro" id="IPR000182">
    <property type="entry name" value="GNAT_dom"/>
</dbReference>
<sequence>MNQVKLKDGTNLPVEVLTIEDLPEVKQLQAKVFESLANRAFLQPLEEEDFLNILGGNGVVIGVRSGGRLIAFRAMLDPGEDPEHLAKDARIPKEEWSTVLYSEITNVDPEFQGNGLQRQLGTIVFNEVDTNKYHYICATVAPYNIASIKDKLALGMHIAALSIKYETLTRYIMLKNLKKDVEKAANDTRKVSMGAIDEQQQLLKEGWIGTSIHEDQEGWTVVYQK</sequence>
<dbReference type="PROSITE" id="PS51186">
    <property type="entry name" value="GNAT"/>
    <property type="match status" value="1"/>
</dbReference>
<dbReference type="Proteomes" id="UP001280629">
    <property type="component" value="Unassembled WGS sequence"/>
</dbReference>
<dbReference type="SUPFAM" id="SSF55729">
    <property type="entry name" value="Acyl-CoA N-acyltransferases (Nat)"/>
    <property type="match status" value="1"/>
</dbReference>
<reference evidence="2 3" key="1">
    <citation type="submission" date="2023-06" db="EMBL/GenBank/DDBJ databases">
        <title>Sporosarcina sp. nov., isolated from Korean traditional fermented seafood 'Jeotgal'.</title>
        <authorList>
            <person name="Yang A.-I."/>
            <person name="Shin N.-R."/>
        </authorList>
    </citation>
    <scope>NUCLEOTIDE SEQUENCE [LARGE SCALE GENOMIC DNA]</scope>
    <source>
        <strain evidence="2 3">KCTC3840</strain>
    </source>
</reference>